<evidence type="ECO:0000313" key="2">
    <source>
        <dbReference type="EMBL" id="MDS1270193.1"/>
    </source>
</evidence>
<proteinExistence type="predicted"/>
<dbReference type="RefSeq" id="WP_310911728.1">
    <property type="nucleotide sequence ID" value="NZ_JAVLVT010000003.1"/>
</dbReference>
<keyword evidence="2" id="KW-0547">Nucleotide-binding</keyword>
<reference evidence="3" key="1">
    <citation type="submission" date="2023-07" db="EMBL/GenBank/DDBJ databases">
        <title>Novel species in the genus Lipingzhangella isolated from Sambhar Salt Lake.</title>
        <authorList>
            <person name="Jiya N."/>
            <person name="Kajale S."/>
            <person name="Sharma A."/>
        </authorList>
    </citation>
    <scope>NUCLEOTIDE SEQUENCE [LARGE SCALE GENOMIC DNA]</scope>
    <source>
        <strain evidence="3">LS1_29</strain>
    </source>
</reference>
<dbReference type="Proteomes" id="UP001250214">
    <property type="component" value="Unassembled WGS sequence"/>
</dbReference>
<dbReference type="GO" id="GO:0005524">
    <property type="term" value="F:ATP binding"/>
    <property type="evidence" value="ECO:0007669"/>
    <property type="project" value="UniProtKB-KW"/>
</dbReference>
<dbReference type="SUPFAM" id="SSF55874">
    <property type="entry name" value="ATPase domain of HSP90 chaperone/DNA topoisomerase II/histidine kinase"/>
    <property type="match status" value="1"/>
</dbReference>
<protein>
    <submittedName>
        <fullName evidence="2">ATP-binding protein</fullName>
    </submittedName>
</protein>
<dbReference type="InterPro" id="IPR036890">
    <property type="entry name" value="HATPase_C_sf"/>
</dbReference>
<evidence type="ECO:0000313" key="3">
    <source>
        <dbReference type="Proteomes" id="UP001250214"/>
    </source>
</evidence>
<dbReference type="Gene3D" id="3.30.565.10">
    <property type="entry name" value="Histidine kinase-like ATPase, C-terminal domain"/>
    <property type="match status" value="1"/>
</dbReference>
<feature type="region of interest" description="Disordered" evidence="1">
    <location>
        <begin position="248"/>
        <end position="277"/>
    </location>
</feature>
<dbReference type="EMBL" id="JAVLVT010000003">
    <property type="protein sequence ID" value="MDS1270193.1"/>
    <property type="molecule type" value="Genomic_DNA"/>
</dbReference>
<accession>A0ABU2H4F9</accession>
<comment type="caution">
    <text evidence="2">The sequence shown here is derived from an EMBL/GenBank/DDBJ whole genome shotgun (WGS) entry which is preliminary data.</text>
</comment>
<name>A0ABU2H4F9_9ACTN</name>
<sequence>MHTADPFDTAELRRRVLSAWADSPARFRADANLEDDFALDGYRDRLLVELAQNAADAARMAGQPGRLHLWLAEGELRAANTGVELTAAGVESLATLRASAKRSAPDTPATVGRFGTGFAAVVPVAQRVTIASRSGTVTWDREWATAEVRQHAATSTGLATELDRRDGAVPLLRLPYPDQGLPPDGFTTEVRITLRATGDTPSTTTPASQEATRERIAEELRTATPALLLALPDLAEIRIETPEFTRELSRDSIPSRTARQRTHVRASGTASAGEPATQSTEWLLVNRDGIHSDAALAQRPREEQERAGWHITWALPVTEENRLADWPAEVARVVHAPTPSETQLHLPALLLGTFPLAADRRQLAMSEATDAMLDGAAEAYGELLTLLPAEAALDLIPEALPAGGEFDAQLRRRLEQRLPEVPFLRNARAEELRPRDAVALPGGPHLASVLGELMPGLLPGLWNHHRALPRLGVSRMSLAELADALVEVTAKPDWWRHLYAALRSAGDQGADLHDLGALPVPLADGRVVRGPRGLLLPSTDTTIQPEHLNPLGLRIVDPAAVDPLLERLGAVPASPTALLTDPMTRAAVESSLDAEDPEPIADCVLNLVAATDVTADTEPWLAELALRDDEGNHCPAGELLFPDSPLRDLLVDDAPFGVLAPDVAGWYSARALHAVGVTHGFTVFRAADVPLDHPEALHELPLDGIEEWAAFVTGRFGTGQNAVTAGELIGLRDIELVRPDAWPQALHLLTAPDTRAAIVTPTRIHRPDAPALDVPAPAAWWLGRHMRLESGTPVHTRRNDADEALQGLYPPAPDLIDPELATALGVRGSLVDLLSEPDGPDELLTRLADPHRSISRDGLEHVWRELARLSPDRLHPPEHTRGLWVDDSGVTTEIVLAEAEDLVVVDAPDLLPLLTEQAVILAPAQRATDLADVLDLSLASEEHPAVVTSHGRQRAVPQLVRDLLPDAPDTYVQHTELRVDEIPVSWRYVDGQVHAQSVEGLARGLAWASGAWPRRALVAEILHNPASTARLRDERALDPE</sequence>
<dbReference type="NCBIfam" id="NF047352">
    <property type="entry name" value="P_loop_sacsin"/>
    <property type="match status" value="1"/>
</dbReference>
<keyword evidence="2" id="KW-0067">ATP-binding</keyword>
<keyword evidence="3" id="KW-1185">Reference proteome</keyword>
<gene>
    <name evidence="2" type="ORF">RIF23_07790</name>
</gene>
<organism evidence="2 3">
    <name type="scientific">Lipingzhangella rawalii</name>
    <dbReference type="NCBI Taxonomy" id="2055835"/>
    <lineage>
        <taxon>Bacteria</taxon>
        <taxon>Bacillati</taxon>
        <taxon>Actinomycetota</taxon>
        <taxon>Actinomycetes</taxon>
        <taxon>Streptosporangiales</taxon>
        <taxon>Nocardiopsidaceae</taxon>
        <taxon>Lipingzhangella</taxon>
    </lineage>
</organism>
<evidence type="ECO:0000256" key="1">
    <source>
        <dbReference type="SAM" id="MobiDB-lite"/>
    </source>
</evidence>